<dbReference type="InterPro" id="IPR001082">
    <property type="entry name" value="Pilin"/>
</dbReference>
<dbReference type="PANTHER" id="PTHR30093:SF34">
    <property type="entry name" value="PREPILIN PEPTIDASE-DEPENDENT PROTEIN D"/>
    <property type="match status" value="1"/>
</dbReference>
<dbReference type="PANTHER" id="PTHR30093">
    <property type="entry name" value="GENERAL SECRETION PATHWAY PROTEIN G"/>
    <property type="match status" value="1"/>
</dbReference>
<dbReference type="KEGG" id="snan:I6N98_04315"/>
<sequence>MKKTQQGFTLIELMIVVAIIGILAAVALPAYQDYTTRSKISEGLTLASAAKTAVSEHAMTRNTYPADNDAAGYVAPDTQYVDDIQIANTGVVTITYKTAAGVAAGEDELELSPTTNASGVQWVCKQPAANAVLAKYLPSNCRS</sequence>
<evidence type="ECO:0000256" key="3">
    <source>
        <dbReference type="RuleBase" id="RU000389"/>
    </source>
</evidence>
<keyword evidence="4" id="KW-1133">Transmembrane helix</keyword>
<evidence type="ECO:0000256" key="4">
    <source>
        <dbReference type="SAM" id="Phobius"/>
    </source>
</evidence>
<accession>A0A7T4UQV7</accession>
<evidence type="ECO:0000256" key="2">
    <source>
        <dbReference type="ARBA" id="ARBA00022481"/>
    </source>
</evidence>
<keyword evidence="2" id="KW-0488">Methylation</keyword>
<dbReference type="InterPro" id="IPR045584">
    <property type="entry name" value="Pilin-like"/>
</dbReference>
<keyword evidence="4" id="KW-0472">Membrane</keyword>
<dbReference type="Pfam" id="PF00114">
    <property type="entry name" value="Pilin"/>
    <property type="match status" value="1"/>
</dbReference>
<keyword evidence="6" id="KW-1185">Reference proteome</keyword>
<dbReference type="InterPro" id="IPR012902">
    <property type="entry name" value="N_methyl_site"/>
</dbReference>
<dbReference type="GO" id="GO:0044096">
    <property type="term" value="C:type IV pilus"/>
    <property type="evidence" value="ECO:0007669"/>
    <property type="project" value="TreeGrafter"/>
</dbReference>
<dbReference type="Pfam" id="PF07963">
    <property type="entry name" value="N_methyl"/>
    <property type="match status" value="1"/>
</dbReference>
<name>A0A7T4UQV7_9GAMM</name>
<reference evidence="5 6" key="1">
    <citation type="submission" date="2020-12" db="EMBL/GenBank/DDBJ databases">
        <authorList>
            <person name="Shan Y."/>
        </authorList>
    </citation>
    <scope>NUCLEOTIDE SEQUENCE [LARGE SCALE GENOMIC DNA]</scope>
    <source>
        <strain evidence="6">csc3.9</strain>
    </source>
</reference>
<evidence type="ECO:0000313" key="5">
    <source>
        <dbReference type="EMBL" id="QQD19086.1"/>
    </source>
</evidence>
<dbReference type="Gene3D" id="3.30.700.10">
    <property type="entry name" value="Glycoprotein, Type 4 Pilin"/>
    <property type="match status" value="1"/>
</dbReference>
<keyword evidence="4" id="KW-0812">Transmembrane</keyword>
<evidence type="ECO:0000256" key="1">
    <source>
        <dbReference type="ARBA" id="ARBA00005233"/>
    </source>
</evidence>
<dbReference type="SUPFAM" id="SSF54523">
    <property type="entry name" value="Pili subunits"/>
    <property type="match status" value="1"/>
</dbReference>
<comment type="similarity">
    <text evidence="1 3">Belongs to the N-Me-Phe pilin family.</text>
</comment>
<feature type="transmembrane region" description="Helical" evidence="4">
    <location>
        <begin position="7"/>
        <end position="31"/>
    </location>
</feature>
<gene>
    <name evidence="5" type="ORF">I6N98_04315</name>
</gene>
<dbReference type="AlphaFoldDB" id="A0A7T4UQV7"/>
<keyword evidence="3" id="KW-0281">Fimbrium</keyword>
<organism evidence="5 6">
    <name type="scientific">Spongiibacter nanhainus</name>
    <dbReference type="NCBI Taxonomy" id="2794344"/>
    <lineage>
        <taxon>Bacteria</taxon>
        <taxon>Pseudomonadati</taxon>
        <taxon>Pseudomonadota</taxon>
        <taxon>Gammaproteobacteria</taxon>
        <taxon>Cellvibrionales</taxon>
        <taxon>Spongiibacteraceae</taxon>
        <taxon>Spongiibacter</taxon>
    </lineage>
</organism>
<dbReference type="RefSeq" id="WP_198570571.1">
    <property type="nucleotide sequence ID" value="NZ_CP066167.1"/>
</dbReference>
<protein>
    <submittedName>
        <fullName evidence="5">Pilin</fullName>
    </submittedName>
</protein>
<dbReference type="GO" id="GO:0043107">
    <property type="term" value="P:type IV pilus-dependent motility"/>
    <property type="evidence" value="ECO:0007669"/>
    <property type="project" value="TreeGrafter"/>
</dbReference>
<proteinExistence type="inferred from homology"/>
<dbReference type="Proteomes" id="UP000596063">
    <property type="component" value="Chromosome"/>
</dbReference>
<dbReference type="NCBIfam" id="TIGR02532">
    <property type="entry name" value="IV_pilin_GFxxxE"/>
    <property type="match status" value="1"/>
</dbReference>
<dbReference type="EMBL" id="CP066167">
    <property type="protein sequence ID" value="QQD19086.1"/>
    <property type="molecule type" value="Genomic_DNA"/>
</dbReference>
<dbReference type="PROSITE" id="PS00409">
    <property type="entry name" value="PROKAR_NTER_METHYL"/>
    <property type="match status" value="1"/>
</dbReference>
<evidence type="ECO:0000313" key="6">
    <source>
        <dbReference type="Proteomes" id="UP000596063"/>
    </source>
</evidence>
<dbReference type="GO" id="GO:0007155">
    <property type="term" value="P:cell adhesion"/>
    <property type="evidence" value="ECO:0007669"/>
    <property type="project" value="InterPro"/>
</dbReference>